<evidence type="ECO:0000313" key="2">
    <source>
        <dbReference type="EMBL" id="MBC1490927.1"/>
    </source>
</evidence>
<gene>
    <name evidence="2" type="ORF">HCI99_03730</name>
    <name evidence="3" type="ORF">HCI99_04905</name>
</gene>
<dbReference type="AlphaFoldDB" id="A0A7X0XBA4"/>
<reference evidence="2 4" key="1">
    <citation type="submission" date="2020-03" db="EMBL/GenBank/DDBJ databases">
        <title>Soil Listeria distribution.</title>
        <authorList>
            <person name="Liao J."/>
            <person name="Wiedmann M."/>
        </authorList>
    </citation>
    <scope>NUCLEOTIDE SEQUENCE [LARGE SCALE GENOMIC DNA]</scope>
    <source>
        <strain evidence="2 4">FSL L7-1547</strain>
    </source>
</reference>
<comment type="caution">
    <text evidence="2">The sequence shown here is derived from an EMBL/GenBank/DDBJ whole genome shotgun (WGS) entry which is preliminary data.</text>
</comment>
<organism evidence="2 4">
    <name type="scientific">Listeria booriae</name>
    <dbReference type="NCBI Taxonomy" id="1552123"/>
    <lineage>
        <taxon>Bacteria</taxon>
        <taxon>Bacillati</taxon>
        <taxon>Bacillota</taxon>
        <taxon>Bacilli</taxon>
        <taxon>Bacillales</taxon>
        <taxon>Listeriaceae</taxon>
        <taxon>Listeria</taxon>
    </lineage>
</organism>
<evidence type="ECO:0000313" key="4">
    <source>
        <dbReference type="Proteomes" id="UP000533953"/>
    </source>
</evidence>
<keyword evidence="1" id="KW-0175">Coiled coil</keyword>
<evidence type="ECO:0000313" key="3">
    <source>
        <dbReference type="EMBL" id="MBC1491158.1"/>
    </source>
</evidence>
<feature type="coiled-coil region" evidence="1">
    <location>
        <begin position="68"/>
        <end position="112"/>
    </location>
</feature>
<protein>
    <submittedName>
        <fullName evidence="2">Uncharacterized protein</fullName>
    </submittedName>
</protein>
<proteinExistence type="predicted"/>
<name>A0A7X0XBA4_9LIST</name>
<dbReference type="Proteomes" id="UP000533953">
    <property type="component" value="Unassembled WGS sequence"/>
</dbReference>
<dbReference type="EMBL" id="JAASTX010000004">
    <property type="protein sequence ID" value="MBC1491158.1"/>
    <property type="molecule type" value="Genomic_DNA"/>
</dbReference>
<evidence type="ECO:0000256" key="1">
    <source>
        <dbReference type="SAM" id="Coils"/>
    </source>
</evidence>
<dbReference type="RefSeq" id="WP_185416784.1">
    <property type="nucleotide sequence ID" value="NZ_JAARQU010000004.1"/>
</dbReference>
<sequence length="115" mass="13621">MSKKIRPRPFAPNGLLTENQSRQLVAWYEGDERLCNQREISQIIGVSRMKLHTTFAENPERPFDELKLKNVNKLIELYNQDLEKQREKLVVVEETKKETKKTINRAKKLIQKVDE</sequence>
<accession>A0A7X0XBA4</accession>
<dbReference type="EMBL" id="JAASTX010000004">
    <property type="protein sequence ID" value="MBC1490927.1"/>
    <property type="molecule type" value="Genomic_DNA"/>
</dbReference>